<gene>
    <name evidence="1" type="ORF">LK09_06140</name>
</gene>
<reference evidence="1 2" key="1">
    <citation type="submission" date="2014-11" db="EMBL/GenBank/DDBJ databases">
        <title>Genome sequence of Microbacterium mangrovi MUSC 115(T).</title>
        <authorList>
            <person name="Lee L.-H."/>
        </authorList>
    </citation>
    <scope>NUCLEOTIDE SEQUENCE [LARGE SCALE GENOMIC DNA]</scope>
    <source>
        <strain evidence="1 2">MUSC 115</strain>
    </source>
</reference>
<dbReference type="OrthoDB" id="4236906at2"/>
<dbReference type="InterPro" id="IPR035958">
    <property type="entry name" value="SecB-like_sf"/>
</dbReference>
<dbReference type="AlphaFoldDB" id="A0A0B2AAE8"/>
<sequence>MSEIRTIPTDDEIAAIHNLIKRSALAAVEFHEVSATRLDENRQREENEDAVDVSLTAEHFIGDGRFGIRLVVKLYPYMGEIGVTVAGEYEVSDAEPIDDTAVRAFGNEVGVMTLVPYLREAVSSLSTRVFGKPLLMPTFERGAVGFDLGAVEK</sequence>
<protein>
    <recommendedName>
        <fullName evidence="3">Preprotein translocase subunit SecB</fullName>
    </recommendedName>
</protein>
<dbReference type="RefSeq" id="WP_039397172.1">
    <property type="nucleotide sequence ID" value="NZ_JTDK01000006.1"/>
</dbReference>
<organism evidence="1 2">
    <name type="scientific">Microbacterium mangrovi</name>
    <dbReference type="NCBI Taxonomy" id="1348253"/>
    <lineage>
        <taxon>Bacteria</taxon>
        <taxon>Bacillati</taxon>
        <taxon>Actinomycetota</taxon>
        <taxon>Actinomycetes</taxon>
        <taxon>Micrococcales</taxon>
        <taxon>Microbacteriaceae</taxon>
        <taxon>Microbacterium</taxon>
    </lineage>
</organism>
<keyword evidence="2" id="KW-1185">Reference proteome</keyword>
<dbReference type="SUPFAM" id="SSF54611">
    <property type="entry name" value="SecB-like"/>
    <property type="match status" value="1"/>
</dbReference>
<proteinExistence type="predicted"/>
<accession>A0A0B2AAE8</accession>
<comment type="caution">
    <text evidence="1">The sequence shown here is derived from an EMBL/GenBank/DDBJ whole genome shotgun (WGS) entry which is preliminary data.</text>
</comment>
<dbReference type="EMBL" id="JTDK01000006">
    <property type="protein sequence ID" value="KHK98552.1"/>
    <property type="molecule type" value="Genomic_DNA"/>
</dbReference>
<evidence type="ECO:0000313" key="1">
    <source>
        <dbReference type="EMBL" id="KHK98552.1"/>
    </source>
</evidence>
<evidence type="ECO:0008006" key="3">
    <source>
        <dbReference type="Google" id="ProtNLM"/>
    </source>
</evidence>
<evidence type="ECO:0000313" key="2">
    <source>
        <dbReference type="Proteomes" id="UP000031030"/>
    </source>
</evidence>
<name>A0A0B2AAE8_9MICO</name>
<dbReference type="Proteomes" id="UP000031030">
    <property type="component" value="Unassembled WGS sequence"/>
</dbReference>